<accession>A0ABU2M6N2</accession>
<sequence>MVVPLTRTRRESPPRVEVEPDSSGLKDTGHARREDLRAVAPLRPERLSGAAEDTALFRVDPLPRRLPALRKVTGPGASGRPSSVRPCDGPGPG</sequence>
<evidence type="ECO:0000313" key="3">
    <source>
        <dbReference type="Proteomes" id="UP001183390"/>
    </source>
</evidence>
<protein>
    <submittedName>
        <fullName evidence="2">Uncharacterized protein</fullName>
    </submittedName>
</protein>
<dbReference type="EMBL" id="JAVREP010000002">
    <property type="protein sequence ID" value="MDT0327651.1"/>
    <property type="molecule type" value="Genomic_DNA"/>
</dbReference>
<feature type="region of interest" description="Disordered" evidence="1">
    <location>
        <begin position="69"/>
        <end position="93"/>
    </location>
</feature>
<evidence type="ECO:0000256" key="1">
    <source>
        <dbReference type="SAM" id="MobiDB-lite"/>
    </source>
</evidence>
<feature type="region of interest" description="Disordered" evidence="1">
    <location>
        <begin position="1"/>
        <end position="35"/>
    </location>
</feature>
<feature type="compositionally biased region" description="Basic and acidic residues" evidence="1">
    <location>
        <begin position="8"/>
        <end position="18"/>
    </location>
</feature>
<reference evidence="3" key="1">
    <citation type="submission" date="2023-07" db="EMBL/GenBank/DDBJ databases">
        <title>30 novel species of actinomycetes from the DSMZ collection.</title>
        <authorList>
            <person name="Nouioui I."/>
        </authorList>
    </citation>
    <scope>NUCLEOTIDE SEQUENCE [LARGE SCALE GENOMIC DNA]</scope>
    <source>
        <strain evidence="3">DSM 44743</strain>
    </source>
</reference>
<organism evidence="2 3">
    <name type="scientific">Nocardiopsis lambiniae</name>
    <dbReference type="NCBI Taxonomy" id="3075539"/>
    <lineage>
        <taxon>Bacteria</taxon>
        <taxon>Bacillati</taxon>
        <taxon>Actinomycetota</taxon>
        <taxon>Actinomycetes</taxon>
        <taxon>Streptosporangiales</taxon>
        <taxon>Nocardiopsidaceae</taxon>
        <taxon>Nocardiopsis</taxon>
    </lineage>
</organism>
<dbReference type="Proteomes" id="UP001183390">
    <property type="component" value="Unassembled WGS sequence"/>
</dbReference>
<name>A0ABU2M6N2_9ACTN</name>
<gene>
    <name evidence="2" type="ORF">RM479_04420</name>
</gene>
<comment type="caution">
    <text evidence="2">The sequence shown here is derived from an EMBL/GenBank/DDBJ whole genome shotgun (WGS) entry which is preliminary data.</text>
</comment>
<keyword evidence="3" id="KW-1185">Reference proteome</keyword>
<evidence type="ECO:0000313" key="2">
    <source>
        <dbReference type="EMBL" id="MDT0327651.1"/>
    </source>
</evidence>
<proteinExistence type="predicted"/>